<dbReference type="NCBIfam" id="TIGR00711">
    <property type="entry name" value="efflux_EmrB"/>
    <property type="match status" value="1"/>
</dbReference>
<dbReference type="HOGENOM" id="CLU_000960_28_0_6"/>
<dbReference type="AlphaFoldDB" id="A9KFF5"/>
<feature type="domain" description="Major facilitator superfamily (MFS) profile" evidence="9">
    <location>
        <begin position="19"/>
        <end position="497"/>
    </location>
</feature>
<evidence type="ECO:0000256" key="6">
    <source>
        <dbReference type="ARBA" id="ARBA00022989"/>
    </source>
</evidence>
<dbReference type="InterPro" id="IPR020846">
    <property type="entry name" value="MFS_dom"/>
</dbReference>
<dbReference type="RefSeq" id="WP_005772588.1">
    <property type="nucleotide sequence ID" value="NC_009727.1"/>
</dbReference>
<evidence type="ECO:0000313" key="10">
    <source>
        <dbReference type="EMBL" id="ABS77263.1"/>
    </source>
</evidence>
<feature type="transmembrane region" description="Helical" evidence="8">
    <location>
        <begin position="234"/>
        <end position="252"/>
    </location>
</feature>
<dbReference type="Gene3D" id="1.20.1720.10">
    <property type="entry name" value="Multidrug resistance protein D"/>
    <property type="match status" value="1"/>
</dbReference>
<dbReference type="SUPFAM" id="SSF103473">
    <property type="entry name" value="MFS general substrate transporter"/>
    <property type="match status" value="1"/>
</dbReference>
<feature type="transmembrane region" description="Helical" evidence="8">
    <location>
        <begin position="85"/>
        <end position="104"/>
    </location>
</feature>
<dbReference type="Proteomes" id="UP000008555">
    <property type="component" value="Chromosome"/>
</dbReference>
<feature type="transmembrane region" description="Helical" evidence="8">
    <location>
        <begin position="312"/>
        <end position="330"/>
    </location>
</feature>
<evidence type="ECO:0000259" key="9">
    <source>
        <dbReference type="PROSITE" id="PS50850"/>
    </source>
</evidence>
<feature type="transmembrane region" description="Helical" evidence="8">
    <location>
        <begin position="173"/>
        <end position="193"/>
    </location>
</feature>
<evidence type="ECO:0000256" key="4">
    <source>
        <dbReference type="ARBA" id="ARBA00022475"/>
    </source>
</evidence>
<dbReference type="KEGG" id="cbd:CBUD_0865"/>
<protein>
    <submittedName>
        <fullName evidence="10">Multidrug resistance protein B</fullName>
    </submittedName>
</protein>
<feature type="transmembrane region" description="Helical" evidence="8">
    <location>
        <begin position="143"/>
        <end position="161"/>
    </location>
</feature>
<dbReference type="PANTHER" id="PTHR42718">
    <property type="entry name" value="MAJOR FACILITATOR SUPERFAMILY MULTIDRUG TRANSPORTER MFSC"/>
    <property type="match status" value="1"/>
</dbReference>
<dbReference type="PRINTS" id="PR01036">
    <property type="entry name" value="TCRTETB"/>
</dbReference>
<dbReference type="GO" id="GO:0022857">
    <property type="term" value="F:transmembrane transporter activity"/>
    <property type="evidence" value="ECO:0007669"/>
    <property type="project" value="InterPro"/>
</dbReference>
<feature type="transmembrane region" description="Helical" evidence="8">
    <location>
        <begin position="110"/>
        <end position="131"/>
    </location>
</feature>
<evidence type="ECO:0000256" key="7">
    <source>
        <dbReference type="ARBA" id="ARBA00023136"/>
    </source>
</evidence>
<keyword evidence="7 8" id="KW-0472">Membrane</keyword>
<dbReference type="PROSITE" id="PS50850">
    <property type="entry name" value="MFS"/>
    <property type="match status" value="1"/>
</dbReference>
<keyword evidence="6 8" id="KW-1133">Transmembrane helix</keyword>
<feature type="transmembrane region" description="Helical" evidence="8">
    <location>
        <begin position="370"/>
        <end position="393"/>
    </location>
</feature>
<proteinExistence type="inferred from homology"/>
<dbReference type="InterPro" id="IPR004638">
    <property type="entry name" value="EmrB-like"/>
</dbReference>
<reference evidence="10 11" key="1">
    <citation type="journal article" date="2009" name="Infect. Immun.">
        <title>Comparative genomics reveal extensive transposon-mediated genomic plasticity and diversity among potential effector proteins within the genus Coxiella.</title>
        <authorList>
            <person name="Beare P.A."/>
            <person name="Unsworth N."/>
            <person name="Andoh M."/>
            <person name="Voth D.E."/>
            <person name="Omsland A."/>
            <person name="Gilk S.D."/>
            <person name="Williams K.P."/>
            <person name="Sobral B.W."/>
            <person name="Kupko J.J.III."/>
            <person name="Porcella S.F."/>
            <person name="Samuel J.E."/>
            <person name="Heinzen R.A."/>
        </authorList>
    </citation>
    <scope>NUCLEOTIDE SEQUENCE [LARGE SCALE GENOMIC DNA]</scope>
    <source>
        <strain evidence="10 11">Dugway 5J108-111</strain>
    </source>
</reference>
<dbReference type="GO" id="GO:0005886">
    <property type="term" value="C:plasma membrane"/>
    <property type="evidence" value="ECO:0007669"/>
    <property type="project" value="UniProtKB-SubCell"/>
</dbReference>
<evidence type="ECO:0000256" key="1">
    <source>
        <dbReference type="ARBA" id="ARBA00004651"/>
    </source>
</evidence>
<evidence type="ECO:0000256" key="3">
    <source>
        <dbReference type="ARBA" id="ARBA00022448"/>
    </source>
</evidence>
<keyword evidence="4" id="KW-1003">Cell membrane</keyword>
<keyword evidence="3" id="KW-0813">Transport</keyword>
<evidence type="ECO:0000256" key="8">
    <source>
        <dbReference type="SAM" id="Phobius"/>
    </source>
</evidence>
<name>A9KFF5_COXBN</name>
<dbReference type="PANTHER" id="PTHR42718:SF9">
    <property type="entry name" value="MAJOR FACILITATOR SUPERFAMILY MULTIDRUG TRANSPORTER MFSC"/>
    <property type="match status" value="1"/>
</dbReference>
<comment type="similarity">
    <text evidence="2">Belongs to the major facilitator superfamily. EmrB family.</text>
</comment>
<organism evidence="10 11">
    <name type="scientific">Coxiella burnetii (strain Dugway 5J108-111)</name>
    <dbReference type="NCBI Taxonomy" id="434922"/>
    <lineage>
        <taxon>Bacteria</taxon>
        <taxon>Pseudomonadati</taxon>
        <taxon>Pseudomonadota</taxon>
        <taxon>Gammaproteobacteria</taxon>
        <taxon>Legionellales</taxon>
        <taxon>Coxiellaceae</taxon>
        <taxon>Coxiella</taxon>
    </lineage>
</organism>
<dbReference type="Pfam" id="PF07690">
    <property type="entry name" value="MFS_1"/>
    <property type="match status" value="1"/>
</dbReference>
<dbReference type="CDD" id="cd17503">
    <property type="entry name" value="MFS_LmrB_MDR_like"/>
    <property type="match status" value="1"/>
</dbReference>
<feature type="transmembrane region" description="Helical" evidence="8">
    <location>
        <begin position="405"/>
        <end position="423"/>
    </location>
</feature>
<feature type="transmembrane region" description="Helical" evidence="8">
    <location>
        <begin position="17"/>
        <end position="42"/>
    </location>
</feature>
<gene>
    <name evidence="10" type="ordered locus">CBUD_0865</name>
</gene>
<dbReference type="EMBL" id="CP000733">
    <property type="protein sequence ID" value="ABS77263.1"/>
    <property type="molecule type" value="Genomic_DNA"/>
</dbReference>
<feature type="transmembrane region" description="Helical" evidence="8">
    <location>
        <begin position="272"/>
        <end position="292"/>
    </location>
</feature>
<feature type="transmembrane region" description="Helical" evidence="8">
    <location>
        <begin position="480"/>
        <end position="498"/>
    </location>
</feature>
<keyword evidence="5 8" id="KW-0812">Transmembrane</keyword>
<dbReference type="Gene3D" id="1.20.1250.20">
    <property type="entry name" value="MFS general substrate transporter like domains"/>
    <property type="match status" value="1"/>
</dbReference>
<evidence type="ECO:0000256" key="2">
    <source>
        <dbReference type="ARBA" id="ARBA00008537"/>
    </source>
</evidence>
<dbReference type="InterPro" id="IPR011701">
    <property type="entry name" value="MFS"/>
</dbReference>
<accession>A9KFF5</accession>
<sequence length="526" mass="58556">MNTTALTKNEILYSRRWLIIVTIMMVAILEVLDTTIVNVALPNMMSSLGANQNQITWVLTSYVVASAIMLPLTGFFSNRLGQKQLLLINITGFMITSFLCGIAQSLPEIVFFRIFQGLFGASLIPLSQSILRETFPLEEQGKAMAIWGIGIMAAPVFGPTLGGFITEHMNWRWIFYINMPICLLGLMLTLFVIPSSERHYQRIDWGGLLLMITGVGALQVFLDKGNENDWLNSNLILALFITAIFCLVFFIIRSLIHRYPVIKLKIFKDRNFRISCLALALFAGSMFALITLEPIMLERLFNYPAVTAGWTMAPLGIGGAVVMMFVPFLMKHLNIKIILTVGILCCFYGAILFAGVNLNSTMQEFLINNTVLGFGMGFLMVPLTTYSLATLPAKDITEAAGLYSYSRMLGTSIGISLLSTLVSRTTQIHWHFLTTHINVFNTNFHNWFTFQKLPFMDPVGIARLGVQFQRQASMLGFLDGFRTIAIVFILLLPLLLTLKTIKLQGSPAAPVDDPVIPASTGITEKI</sequence>
<evidence type="ECO:0000256" key="5">
    <source>
        <dbReference type="ARBA" id="ARBA00022692"/>
    </source>
</evidence>
<feature type="transmembrane region" description="Helical" evidence="8">
    <location>
        <begin position="54"/>
        <end position="73"/>
    </location>
</feature>
<feature type="transmembrane region" description="Helical" evidence="8">
    <location>
        <begin position="205"/>
        <end position="222"/>
    </location>
</feature>
<comment type="subcellular location">
    <subcellularLocation>
        <location evidence="1">Cell membrane</location>
        <topology evidence="1">Multi-pass membrane protein</topology>
    </subcellularLocation>
</comment>
<feature type="transmembrane region" description="Helical" evidence="8">
    <location>
        <begin position="337"/>
        <end position="358"/>
    </location>
</feature>
<dbReference type="InterPro" id="IPR036259">
    <property type="entry name" value="MFS_trans_sf"/>
</dbReference>
<evidence type="ECO:0000313" key="11">
    <source>
        <dbReference type="Proteomes" id="UP000008555"/>
    </source>
</evidence>